<evidence type="ECO:0000313" key="14">
    <source>
        <dbReference type="Proteomes" id="UP000886476"/>
    </source>
</evidence>
<feature type="transmembrane region" description="Helical" evidence="10">
    <location>
        <begin position="207"/>
        <end position="229"/>
    </location>
</feature>
<evidence type="ECO:0000256" key="4">
    <source>
        <dbReference type="ARBA" id="ARBA00022519"/>
    </source>
</evidence>
<protein>
    <submittedName>
        <fullName evidence="13">Heme lyase CcmF/NrfE family subunit</fullName>
    </submittedName>
</protein>
<keyword evidence="5 10" id="KW-0812">Transmembrane</keyword>
<keyword evidence="14" id="KW-1185">Reference proteome</keyword>
<evidence type="ECO:0000256" key="5">
    <source>
        <dbReference type="ARBA" id="ARBA00022692"/>
    </source>
</evidence>
<dbReference type="Pfam" id="PF01578">
    <property type="entry name" value="Cytochrom_C_asm"/>
    <property type="match status" value="1"/>
</dbReference>
<dbReference type="NCBIfam" id="TIGR00353">
    <property type="entry name" value="nrfE"/>
    <property type="match status" value="1"/>
</dbReference>
<sequence length="662" mass="71361">MTAEAGSFALILALVVSLVQSIVPFAALHRQSAMIAGFARHAALTQFLFVAIAFACLTSLFVHSDFSVQVVAANSHTLKPLLYKISGVWGNHEGSMLLWVLILSVFGAAVALFGTNLPDRLQCNVLGVHGMIGLGFLTFIVSTSNPFARLIDAPLEGNGLNPILQDPGLAFHPPFLYLGYVGFSTAFSFSVAALIEGRVDASWARWVRPWVLAAWCFLTIGITLGSAWAYYTLGWGGWWFWDPVENASFMPWLAGTALLHSALVVERRSALQSWTILLGIVTFSLSLIGTFLVRSGVLTSVHAFAQDPSRGAFILALILVATGGALTLYAIRAPGLKRGALFAAVSRESGLVLNNMLLTAAVATVFLGTFYPLLVDMLGNDKISVGPPYYNMTFVPIMVPVLLAMVVGPVLKWKRDMFVAALQRLRLAGGLAAFVVIAILIATFGQRLLVALFFGIAVWLVVGSLTVLVHRMRLGPATPLATSLNLARTTPLAVYGMVLAHAGMGVTVAGITGMTAWASEKVQMLRPGESLQLAGYDIKLRSIGKLPGPNYEAERGVFDITRNGRPFTQLSSERRFYPVRQQMTTAAGIRTNLIWNVYVTLGDPDDKGGWAVRCYYHPLVPLVWIGALMMACGGFISLADRRLRVGAPRRAMPAVPAAVPAE</sequence>
<dbReference type="InterPro" id="IPR003567">
    <property type="entry name" value="Cyt_c_biogenesis"/>
</dbReference>
<evidence type="ECO:0000256" key="1">
    <source>
        <dbReference type="ARBA" id="ARBA00004429"/>
    </source>
</evidence>
<dbReference type="PRINTS" id="PR01411">
    <property type="entry name" value="CCMFBIOGNSIS"/>
</dbReference>
<dbReference type="GO" id="GO:0016829">
    <property type="term" value="F:lyase activity"/>
    <property type="evidence" value="ECO:0007669"/>
    <property type="project" value="UniProtKB-KW"/>
</dbReference>
<dbReference type="PANTHER" id="PTHR43653">
    <property type="entry name" value="CYTOCHROME C ASSEMBLY PROTEIN-RELATED"/>
    <property type="match status" value="1"/>
</dbReference>
<keyword evidence="3" id="KW-1003">Cell membrane</keyword>
<evidence type="ECO:0000256" key="6">
    <source>
        <dbReference type="ARBA" id="ARBA00022748"/>
    </source>
</evidence>
<evidence type="ECO:0000256" key="2">
    <source>
        <dbReference type="ARBA" id="ARBA00009186"/>
    </source>
</evidence>
<feature type="transmembrane region" description="Helical" evidence="10">
    <location>
        <begin position="175"/>
        <end position="195"/>
    </location>
</feature>
<feature type="transmembrane region" description="Helical" evidence="10">
    <location>
        <begin position="394"/>
        <end position="413"/>
    </location>
</feature>
<feature type="domain" description="Cytochrome c assembly protein" evidence="11">
    <location>
        <begin position="89"/>
        <end position="295"/>
    </location>
</feature>
<comment type="subcellular location">
    <subcellularLocation>
        <location evidence="1">Cell inner membrane</location>
        <topology evidence="1">Multi-pass membrane protein</topology>
    </subcellularLocation>
</comment>
<comment type="similarity">
    <text evidence="2">Belongs to the CcmF/CycK/Ccl1/NrfE/CcsA family.</text>
</comment>
<comment type="function">
    <text evidence="9">Required for the biogenesis of c-type cytochromes. Possible subunit of a heme lyase.</text>
</comment>
<evidence type="ECO:0000259" key="11">
    <source>
        <dbReference type="Pfam" id="PF01578"/>
    </source>
</evidence>
<feature type="transmembrane region" description="Helical" evidence="10">
    <location>
        <begin position="450"/>
        <end position="471"/>
    </location>
</feature>
<feature type="transmembrane region" description="Helical" evidence="10">
    <location>
        <begin position="274"/>
        <end position="293"/>
    </location>
</feature>
<dbReference type="Proteomes" id="UP000886476">
    <property type="component" value="Unassembled WGS sequence"/>
</dbReference>
<evidence type="ECO:0000259" key="12">
    <source>
        <dbReference type="Pfam" id="PF16327"/>
    </source>
</evidence>
<feature type="transmembrane region" description="Helical" evidence="10">
    <location>
        <begin position="6"/>
        <end position="29"/>
    </location>
</feature>
<proteinExistence type="inferred from homology"/>
<feature type="transmembrane region" description="Helical" evidence="10">
    <location>
        <begin position="352"/>
        <end position="374"/>
    </location>
</feature>
<evidence type="ECO:0000256" key="3">
    <source>
        <dbReference type="ARBA" id="ARBA00022475"/>
    </source>
</evidence>
<accession>A0ABX2CMX6</accession>
<dbReference type="PRINTS" id="PR01410">
    <property type="entry name" value="CCBIOGENESIS"/>
</dbReference>
<feature type="transmembrane region" description="Helical" evidence="10">
    <location>
        <begin position="121"/>
        <end position="141"/>
    </location>
</feature>
<evidence type="ECO:0000256" key="10">
    <source>
        <dbReference type="SAM" id="Phobius"/>
    </source>
</evidence>
<name>A0ABX2CMX6_9BRAD</name>
<feature type="transmembrane region" description="Helical" evidence="10">
    <location>
        <begin position="425"/>
        <end position="444"/>
    </location>
</feature>
<dbReference type="NCBIfam" id="NF007691">
    <property type="entry name" value="PRK10369.1"/>
    <property type="match status" value="1"/>
</dbReference>
<dbReference type="EMBL" id="JABFDN010000019">
    <property type="protein sequence ID" value="NPU69554.1"/>
    <property type="molecule type" value="Genomic_DNA"/>
</dbReference>
<keyword evidence="13" id="KW-0456">Lyase</keyword>
<dbReference type="InterPro" id="IPR003568">
    <property type="entry name" value="Cyt_c_biogenesis_CcmF"/>
</dbReference>
<reference evidence="13" key="1">
    <citation type="submission" date="2020-05" db="EMBL/GenBank/DDBJ databases">
        <title>Nod-independent and nitrogen-fixing Bradyrhizobium aeschynomene sp. nov. isolated from nodules of Aeschynomene indica.</title>
        <authorList>
            <person name="Zhang Z."/>
        </authorList>
    </citation>
    <scope>NUCLEOTIDE SEQUENCE</scope>
    <source>
        <strain evidence="13">83012</strain>
    </source>
</reference>
<dbReference type="Pfam" id="PF16327">
    <property type="entry name" value="CcmF_C"/>
    <property type="match status" value="1"/>
</dbReference>
<dbReference type="InterPro" id="IPR032523">
    <property type="entry name" value="CcmF_C"/>
</dbReference>
<evidence type="ECO:0000313" key="13">
    <source>
        <dbReference type="EMBL" id="NPU69554.1"/>
    </source>
</evidence>
<feature type="transmembrane region" description="Helical" evidence="10">
    <location>
        <begin position="313"/>
        <end position="331"/>
    </location>
</feature>
<feature type="transmembrane region" description="Helical" evidence="10">
    <location>
        <begin position="619"/>
        <end position="639"/>
    </location>
</feature>
<feature type="domain" description="Cytochrome c-type biogenesis protein CcmF C-terminal" evidence="12">
    <location>
        <begin position="315"/>
        <end position="641"/>
    </location>
</feature>
<feature type="transmembrane region" description="Helical" evidence="10">
    <location>
        <begin position="492"/>
        <end position="518"/>
    </location>
</feature>
<evidence type="ECO:0000256" key="9">
    <source>
        <dbReference type="ARBA" id="ARBA00037230"/>
    </source>
</evidence>
<feature type="transmembrane region" description="Helical" evidence="10">
    <location>
        <begin position="96"/>
        <end position="114"/>
    </location>
</feature>
<dbReference type="PANTHER" id="PTHR43653:SF1">
    <property type="entry name" value="CYTOCHROME C-TYPE BIOGENESIS PROTEIN CCMF"/>
    <property type="match status" value="1"/>
</dbReference>
<comment type="caution">
    <text evidence="13">The sequence shown here is derived from an EMBL/GenBank/DDBJ whole genome shotgun (WGS) entry which is preliminary data.</text>
</comment>
<feature type="transmembrane region" description="Helical" evidence="10">
    <location>
        <begin position="41"/>
        <end position="62"/>
    </location>
</feature>
<evidence type="ECO:0000256" key="8">
    <source>
        <dbReference type="ARBA" id="ARBA00023136"/>
    </source>
</evidence>
<keyword evidence="8 10" id="KW-0472">Membrane</keyword>
<dbReference type="InterPro" id="IPR002541">
    <property type="entry name" value="Cyt_c_assembly"/>
</dbReference>
<feature type="transmembrane region" description="Helical" evidence="10">
    <location>
        <begin position="249"/>
        <end position="265"/>
    </location>
</feature>
<keyword evidence="4" id="KW-0997">Cell inner membrane</keyword>
<organism evidence="13 14">
    <name type="scientific">Bradyrhizobium aeschynomenes</name>
    <dbReference type="NCBI Taxonomy" id="2734909"/>
    <lineage>
        <taxon>Bacteria</taxon>
        <taxon>Pseudomonadati</taxon>
        <taxon>Pseudomonadota</taxon>
        <taxon>Alphaproteobacteria</taxon>
        <taxon>Hyphomicrobiales</taxon>
        <taxon>Nitrobacteraceae</taxon>
        <taxon>Bradyrhizobium</taxon>
    </lineage>
</organism>
<dbReference type="RefSeq" id="WP_172114689.1">
    <property type="nucleotide sequence ID" value="NZ_JABFDN010000019.1"/>
</dbReference>
<keyword evidence="7 10" id="KW-1133">Transmembrane helix</keyword>
<gene>
    <name evidence="13" type="ORF">HL667_31430</name>
</gene>
<evidence type="ECO:0000256" key="7">
    <source>
        <dbReference type="ARBA" id="ARBA00022989"/>
    </source>
</evidence>
<keyword evidence="6" id="KW-0201">Cytochrome c-type biogenesis</keyword>